<accession>A0A5N5JCL2</accession>
<organism evidence="1 2">
    <name type="scientific">Salix brachista</name>
    <dbReference type="NCBI Taxonomy" id="2182728"/>
    <lineage>
        <taxon>Eukaryota</taxon>
        <taxon>Viridiplantae</taxon>
        <taxon>Streptophyta</taxon>
        <taxon>Embryophyta</taxon>
        <taxon>Tracheophyta</taxon>
        <taxon>Spermatophyta</taxon>
        <taxon>Magnoliopsida</taxon>
        <taxon>eudicotyledons</taxon>
        <taxon>Gunneridae</taxon>
        <taxon>Pentapetalae</taxon>
        <taxon>rosids</taxon>
        <taxon>fabids</taxon>
        <taxon>Malpighiales</taxon>
        <taxon>Salicaceae</taxon>
        <taxon>Saliceae</taxon>
        <taxon>Salix</taxon>
    </lineage>
</organism>
<reference evidence="2" key="1">
    <citation type="journal article" date="2019" name="Gigascience">
        <title>De novo genome assembly of the endangered Acer yangbiense, a plant species with extremely small populations endemic to Yunnan Province, China.</title>
        <authorList>
            <person name="Yang J."/>
            <person name="Wariss H.M."/>
            <person name="Tao L."/>
            <person name="Zhang R."/>
            <person name="Yun Q."/>
            <person name="Hollingsworth P."/>
            <person name="Dao Z."/>
            <person name="Luo G."/>
            <person name="Guo H."/>
            <person name="Ma Y."/>
            <person name="Sun W."/>
        </authorList>
    </citation>
    <scope>NUCLEOTIDE SEQUENCE [LARGE SCALE GENOMIC DNA]</scope>
    <source>
        <strain evidence="2">cv. br00</strain>
    </source>
</reference>
<dbReference type="EMBL" id="VDCV01000017">
    <property type="protein sequence ID" value="KAB5516662.1"/>
    <property type="molecule type" value="Genomic_DNA"/>
</dbReference>
<evidence type="ECO:0000313" key="2">
    <source>
        <dbReference type="Proteomes" id="UP000326939"/>
    </source>
</evidence>
<evidence type="ECO:0000313" key="1">
    <source>
        <dbReference type="EMBL" id="KAB5516662.1"/>
    </source>
</evidence>
<protein>
    <submittedName>
        <fullName evidence="1">Uncharacterized protein</fullName>
    </submittedName>
</protein>
<keyword evidence="2" id="KW-1185">Reference proteome</keyword>
<dbReference type="PANTHER" id="PTHR11206">
    <property type="entry name" value="MULTIDRUG RESISTANCE PROTEIN"/>
    <property type="match status" value="1"/>
</dbReference>
<dbReference type="AlphaFoldDB" id="A0A5N5JCL2"/>
<gene>
    <name evidence="1" type="ORF">DKX38_027310</name>
</gene>
<dbReference type="Proteomes" id="UP000326939">
    <property type="component" value="Chromosome 17"/>
</dbReference>
<proteinExistence type="predicted"/>
<sequence>MIGIISRAVSDFPPIDGDRWEPILGRNPFWDPNIESLSSRVCPISAFLSFSCHLFIQNPSFQSALLPGSSTGKHRERRMDQTLLPKEEKRWVLTWDAFEEELRRVSCLAAPMMVVSVTLYLLQVVSVIMAGHLSELSLSGVSMATSFTNVTGFSLLVNSGHASSTSIPSILQLFLI</sequence>
<comment type="caution">
    <text evidence="1">The sequence shown here is derived from an EMBL/GenBank/DDBJ whole genome shotgun (WGS) entry which is preliminary data.</text>
</comment>
<name>A0A5N5JCL2_9ROSI</name>